<protein>
    <recommendedName>
        <fullName evidence="1">CHK kinase-like domain-containing protein</fullName>
    </recommendedName>
</protein>
<proteinExistence type="predicted"/>
<dbReference type="PANTHER" id="PTHR11012">
    <property type="entry name" value="PROTEIN KINASE-LIKE DOMAIN-CONTAINING"/>
    <property type="match status" value="1"/>
</dbReference>
<organism evidence="2 3">
    <name type="scientific">Nesidiocoris tenuis</name>
    <dbReference type="NCBI Taxonomy" id="355587"/>
    <lineage>
        <taxon>Eukaryota</taxon>
        <taxon>Metazoa</taxon>
        <taxon>Ecdysozoa</taxon>
        <taxon>Arthropoda</taxon>
        <taxon>Hexapoda</taxon>
        <taxon>Insecta</taxon>
        <taxon>Pterygota</taxon>
        <taxon>Neoptera</taxon>
        <taxon>Paraneoptera</taxon>
        <taxon>Hemiptera</taxon>
        <taxon>Heteroptera</taxon>
        <taxon>Panheteroptera</taxon>
        <taxon>Cimicomorpha</taxon>
        <taxon>Miridae</taxon>
        <taxon>Dicyphina</taxon>
        <taxon>Nesidiocoris</taxon>
    </lineage>
</organism>
<keyword evidence="3" id="KW-1185">Reference proteome</keyword>
<evidence type="ECO:0000259" key="1">
    <source>
        <dbReference type="SMART" id="SM00587"/>
    </source>
</evidence>
<dbReference type="Proteomes" id="UP001307889">
    <property type="component" value="Chromosome 6"/>
</dbReference>
<accession>A0ABN7AU87</accession>
<sequence>MERNEAEIDVNWLELILRRKSYEESVVRVLDFQQNGELEKGENFMSKIRRIKAKVLLGSGTLKTVSYIVKTQHETENLKRMSVEFGLFFREITMYRDILPKMEALLDEAGITEERPWGKCVGVRLYDTLILEDLTMEGYKLVDRKKQLGLTAALLVIKVFGKFHALSRILLQRGDIPFDVFQKYMATKNGGENQFVCDGLKKLVKKCQEWGDEWDEATRRMRNILPHFGEKFNQALSTPTEFNVLVHCDAWPNNMLFKYDEDPENPTSVKLLDFQVGFICTPARDLHMFLTTSVRMEVRDKHLNTLIQAYADSLQSVLTKCNYTGEIPNADGVYEMLEKTEIFHFADSFSMALVALNDHESAPDYEEIVKHRREASEKGEELGEEYSLVRNMSPRATNIIQVAIKQAMKSGVI</sequence>
<dbReference type="InterPro" id="IPR011009">
    <property type="entry name" value="Kinase-like_dom_sf"/>
</dbReference>
<dbReference type="PANTHER" id="PTHR11012:SF56">
    <property type="entry name" value="CHK KINASE-LIKE DOMAIN-CONTAINING PROTEIN-RELATED"/>
    <property type="match status" value="1"/>
</dbReference>
<reference evidence="2 3" key="1">
    <citation type="submission" date="2023-09" db="EMBL/GenBank/DDBJ databases">
        <title>Nesidiocoris tenuis whole genome shotgun sequence.</title>
        <authorList>
            <person name="Shibata T."/>
            <person name="Shimoda M."/>
            <person name="Kobayashi T."/>
            <person name="Uehara T."/>
        </authorList>
    </citation>
    <scope>NUCLEOTIDE SEQUENCE [LARGE SCALE GENOMIC DNA]</scope>
    <source>
        <strain evidence="2 3">Japan</strain>
    </source>
</reference>
<dbReference type="InterPro" id="IPR015897">
    <property type="entry name" value="CHK_kinase-like"/>
</dbReference>
<evidence type="ECO:0000313" key="2">
    <source>
        <dbReference type="EMBL" id="BES95772.1"/>
    </source>
</evidence>
<dbReference type="EMBL" id="AP028914">
    <property type="protein sequence ID" value="BES95772.1"/>
    <property type="molecule type" value="Genomic_DNA"/>
</dbReference>
<evidence type="ECO:0000313" key="3">
    <source>
        <dbReference type="Proteomes" id="UP001307889"/>
    </source>
</evidence>
<name>A0ABN7AU87_9HEMI</name>
<dbReference type="SMART" id="SM00587">
    <property type="entry name" value="CHK"/>
    <property type="match status" value="1"/>
</dbReference>
<dbReference type="SUPFAM" id="SSF56112">
    <property type="entry name" value="Protein kinase-like (PK-like)"/>
    <property type="match status" value="1"/>
</dbReference>
<dbReference type="InterPro" id="IPR004119">
    <property type="entry name" value="EcKL"/>
</dbReference>
<feature type="domain" description="CHK kinase-like" evidence="1">
    <location>
        <begin position="129"/>
        <end position="320"/>
    </location>
</feature>
<gene>
    <name evidence="2" type="ORF">NTJ_08581</name>
</gene>
<dbReference type="Gene3D" id="3.90.1200.10">
    <property type="match status" value="1"/>
</dbReference>
<dbReference type="Pfam" id="PF02958">
    <property type="entry name" value="EcKL"/>
    <property type="match status" value="1"/>
</dbReference>